<organism evidence="2 3">
    <name type="scientific">Methylomirabilis oxygeniifera</name>
    <dbReference type="NCBI Taxonomy" id="671143"/>
    <lineage>
        <taxon>Bacteria</taxon>
        <taxon>Candidatus Methylomirabilota</taxon>
        <taxon>Candidatus Methylomirabilia</taxon>
        <taxon>Candidatus Methylomirabilales</taxon>
        <taxon>Candidatus Methylomirabilaceae</taxon>
        <taxon>Candidatus Methylomirabilis</taxon>
    </lineage>
</organism>
<evidence type="ECO:0000313" key="3">
    <source>
        <dbReference type="Proteomes" id="UP000006898"/>
    </source>
</evidence>
<dbReference type="eggNOG" id="COG4966">
    <property type="taxonomic scope" value="Bacteria"/>
</dbReference>
<dbReference type="Proteomes" id="UP000006898">
    <property type="component" value="Chromosome"/>
</dbReference>
<dbReference type="AlphaFoldDB" id="D5MMF5"/>
<proteinExistence type="predicted"/>
<reference evidence="2 3" key="1">
    <citation type="journal article" date="2010" name="Nature">
        <title>Nitrite-driven anaerobic methane oxidation by oxygenic bacteria.</title>
        <authorList>
            <person name="Ettwig K.F."/>
            <person name="Butler M.K."/>
            <person name="Le Paslier D."/>
            <person name="Pelletier E."/>
            <person name="Mangenot S."/>
            <person name="Kuypers M.M.M."/>
            <person name="Schreiber F."/>
            <person name="Dutilh B.E."/>
            <person name="Zedelius J."/>
            <person name="de Beer D."/>
            <person name="Gloerich J."/>
            <person name="Wessels H.J.C.T."/>
            <person name="van Allen T."/>
            <person name="Luesken F."/>
            <person name="Wu M."/>
            <person name="van de Pas-Schoonen K.T."/>
            <person name="Op den Camp H.J.M."/>
            <person name="Janssen-Megens E.M."/>
            <person name="Francoijs K-J."/>
            <person name="Stunnenberg H."/>
            <person name="Weissenbach J."/>
            <person name="Jetten M.S.M."/>
            <person name="Strous M."/>
        </authorList>
    </citation>
    <scope>NUCLEOTIDE SEQUENCE [LARGE SCALE GENOMIC DNA]</scope>
</reference>
<keyword evidence="1" id="KW-0812">Transmembrane</keyword>
<evidence type="ECO:0008006" key="4">
    <source>
        <dbReference type="Google" id="ProtNLM"/>
    </source>
</evidence>
<dbReference type="HOGENOM" id="CLU_1018153_0_0_0"/>
<keyword evidence="1" id="KW-1133">Transmembrane helix</keyword>
<dbReference type="EMBL" id="FP565575">
    <property type="protein sequence ID" value="CBE70077.1"/>
    <property type="molecule type" value="Genomic_DNA"/>
</dbReference>
<gene>
    <name evidence="2" type="ORF">DAMO_3004</name>
</gene>
<dbReference type="InterPro" id="IPR012902">
    <property type="entry name" value="N_methyl_site"/>
</dbReference>
<dbReference type="STRING" id="671143.DAMO_3004"/>
<dbReference type="InterPro" id="IPR045584">
    <property type="entry name" value="Pilin-like"/>
</dbReference>
<keyword evidence="1" id="KW-0472">Membrane</keyword>
<evidence type="ECO:0000256" key="1">
    <source>
        <dbReference type="SAM" id="Phobius"/>
    </source>
</evidence>
<dbReference type="KEGG" id="mox:DAMO_3004"/>
<protein>
    <recommendedName>
        <fullName evidence="4">Prepilin-type N-terminal cleavage/methylation domain-containing protein</fullName>
    </recommendedName>
</protein>
<feature type="transmembrane region" description="Helical" evidence="1">
    <location>
        <begin position="12"/>
        <end position="33"/>
    </location>
</feature>
<dbReference type="SUPFAM" id="SSF54523">
    <property type="entry name" value="Pili subunits"/>
    <property type="match status" value="1"/>
</dbReference>
<evidence type="ECO:0000313" key="2">
    <source>
        <dbReference type="EMBL" id="CBE70077.1"/>
    </source>
</evidence>
<name>D5MMF5_METO1</name>
<sequence length="273" mass="28501">MRRVAETEGYSLIELLIVLAIAGLIGGAILGVYRVSQDTYIRASSLEAAQAGARAGLDRMANELRLIGSYWVGANGAGNAITAASPISITFMANVDDSSVINGVEATATAFTANTVTLSLDATATTNAFRVYADPNSGLNDYIYIADGGTRDVRQITGIGGSTINLPIASPLSSAYPVGSIVRDVKTITYARNAVATSTCQPLTCLTRRQGGANAEAIVDNVTGLTFTYFGGDGVTQTTNAALIREIQIVLTVQSPDGSARRMTTRVKPRSLP</sequence>
<dbReference type="PROSITE" id="PS00409">
    <property type="entry name" value="PROKAR_NTER_METHYL"/>
    <property type="match status" value="1"/>
</dbReference>
<accession>D5MMF5</accession>
<dbReference type="NCBIfam" id="TIGR02532">
    <property type="entry name" value="IV_pilin_GFxxxE"/>
    <property type="match status" value="1"/>
</dbReference>